<dbReference type="Proteomes" id="UP000589896">
    <property type="component" value="Unassembled WGS sequence"/>
</dbReference>
<evidence type="ECO:0000256" key="1">
    <source>
        <dbReference type="SAM" id="MobiDB-lite"/>
    </source>
</evidence>
<dbReference type="InterPro" id="IPR027417">
    <property type="entry name" value="P-loop_NTPase"/>
</dbReference>
<organism evidence="2 3">
    <name type="scientific">Luteimonas deserti</name>
    <dbReference type="NCBI Taxonomy" id="2752306"/>
    <lineage>
        <taxon>Bacteria</taxon>
        <taxon>Pseudomonadati</taxon>
        <taxon>Pseudomonadota</taxon>
        <taxon>Gammaproteobacteria</taxon>
        <taxon>Lysobacterales</taxon>
        <taxon>Lysobacteraceae</taxon>
        <taxon>Luteimonas</taxon>
    </lineage>
</organism>
<dbReference type="Gene3D" id="3.40.50.300">
    <property type="entry name" value="P-loop containing nucleotide triphosphate hydrolases"/>
    <property type="match status" value="1"/>
</dbReference>
<proteinExistence type="predicted"/>
<accession>A0A7Z0TTW8</accession>
<keyword evidence="3" id="KW-1185">Reference proteome</keyword>
<dbReference type="SUPFAM" id="SSF52540">
    <property type="entry name" value="P-loop containing nucleoside triphosphate hydrolases"/>
    <property type="match status" value="1"/>
</dbReference>
<dbReference type="RefSeq" id="WP_180544484.1">
    <property type="nucleotide sequence ID" value="NZ_JACCJZ010000013.1"/>
</dbReference>
<evidence type="ECO:0000313" key="3">
    <source>
        <dbReference type="Proteomes" id="UP000589896"/>
    </source>
</evidence>
<dbReference type="AlphaFoldDB" id="A0A7Z0TTW8"/>
<reference evidence="2 3" key="1">
    <citation type="submission" date="2020-07" db="EMBL/GenBank/DDBJ databases">
        <title>isolation of Luteimonas sp. SJ-16.</title>
        <authorList>
            <person name="Huang X.-X."/>
            <person name="Xu L."/>
            <person name="Sun J.-Q."/>
        </authorList>
    </citation>
    <scope>NUCLEOTIDE SEQUENCE [LARGE SCALE GENOMIC DNA]</scope>
    <source>
        <strain evidence="2 3">SJ-16</strain>
    </source>
</reference>
<gene>
    <name evidence="2" type="ORF">H0E82_05710</name>
</gene>
<protein>
    <recommendedName>
        <fullName evidence="4">Sulfotransferase</fullName>
    </recommendedName>
</protein>
<evidence type="ECO:0000313" key="2">
    <source>
        <dbReference type="EMBL" id="NYZ62256.1"/>
    </source>
</evidence>
<dbReference type="EMBL" id="JACCJZ010000013">
    <property type="protein sequence ID" value="NYZ62256.1"/>
    <property type="molecule type" value="Genomic_DNA"/>
</dbReference>
<comment type="caution">
    <text evidence="2">The sequence shown here is derived from an EMBL/GenBank/DDBJ whole genome shotgun (WGS) entry which is preliminary data.</text>
</comment>
<sequence length="286" mass="30962">MTGRAIALTGVPRGGTTLACRLLGECRDTVALFEPMNVSTLPVARKAALDQIEAFFQTSREQLMTRGTALSKHRGGAMTDNPFDATRGADGRRSLQVEHGEVALGRPAEHFTLVIKHNAAFAALLPELATRFMTLAVVRNPLAVLASWNTVDLPVADGRLPAGERLDPALAGSLAATPDRLTRQCRVLHWFFDRFVQHLPAGAVMRYEDIVASRGRVLRLAAGCEGDDRMDLQARNASPLYAGVDIAALEHALHGAADIGRAAWSHWYGAEEIARSARDLATARLR</sequence>
<feature type="region of interest" description="Disordered" evidence="1">
    <location>
        <begin position="70"/>
        <end position="89"/>
    </location>
</feature>
<evidence type="ECO:0008006" key="4">
    <source>
        <dbReference type="Google" id="ProtNLM"/>
    </source>
</evidence>
<name>A0A7Z0TTW8_9GAMM</name>